<gene>
    <name evidence="7" type="ORF">EYC87_10735</name>
</gene>
<comment type="pathway">
    <text evidence="1">Lipid metabolism; fatty acid beta-oxidation.</text>
</comment>
<accession>A0ABT3SWT4</accession>
<name>A0ABT3SWT4_9GAMM</name>
<dbReference type="Gene3D" id="1.10.12.10">
    <property type="entry name" value="Lyase 2-enoyl-coa Hydratase, Chain A, domain 2"/>
    <property type="match status" value="1"/>
</dbReference>
<keyword evidence="5" id="KW-0413">Isomerase</keyword>
<dbReference type="SUPFAM" id="SSF52096">
    <property type="entry name" value="ClpP/crotonase"/>
    <property type="match status" value="1"/>
</dbReference>
<organism evidence="7 8">
    <name type="scientific">Candidatus Seongchinamella marina</name>
    <dbReference type="NCBI Taxonomy" id="2518990"/>
    <lineage>
        <taxon>Bacteria</taxon>
        <taxon>Pseudomonadati</taxon>
        <taxon>Pseudomonadota</taxon>
        <taxon>Gammaproteobacteria</taxon>
        <taxon>Cellvibrionales</taxon>
        <taxon>Halieaceae</taxon>
        <taxon>Seongchinamella</taxon>
    </lineage>
</organism>
<evidence type="ECO:0000256" key="2">
    <source>
        <dbReference type="ARBA" id="ARBA00005254"/>
    </source>
</evidence>
<dbReference type="Gene3D" id="3.90.226.10">
    <property type="entry name" value="2-enoyl-CoA Hydratase, Chain A, domain 1"/>
    <property type="match status" value="1"/>
</dbReference>
<sequence length="272" mass="28649">MSSVIEVTINNHVAHLQLNRPDAHNAIDGAIMNGLLDFARQMMDPGEIRAVVISGKGKSFCAGIDMNSFAEMASGELNSEREDVTAAMADLSPAGANRAQQLGWLWQEVPVPVIAAIQGVSLGGGLNLALGADIRLVHPLASLGLVEITWGLLPDMSATQSLRRLTSLDRAKELAMTGRRFSGEQALAYGLATEITTTPVEDALALAEQIANRNPDAVRAVKQVLNQSALVSVADGLQQEAAASQEILGSSNQVEAVSAKFEGRSPSFNDPG</sequence>
<dbReference type="InterPro" id="IPR018376">
    <property type="entry name" value="Enoyl-CoA_hyd/isom_CS"/>
</dbReference>
<dbReference type="RefSeq" id="WP_279252871.1">
    <property type="nucleotide sequence ID" value="NZ_SHNP01000003.1"/>
</dbReference>
<evidence type="ECO:0000313" key="8">
    <source>
        <dbReference type="Proteomes" id="UP001143307"/>
    </source>
</evidence>
<comment type="caution">
    <text evidence="7">The sequence shown here is derived from an EMBL/GenBank/DDBJ whole genome shotgun (WGS) entry which is preliminary data.</text>
</comment>
<dbReference type="PANTHER" id="PTHR43149">
    <property type="entry name" value="ENOYL-COA HYDRATASE"/>
    <property type="match status" value="1"/>
</dbReference>
<keyword evidence="3" id="KW-0276">Fatty acid metabolism</keyword>
<dbReference type="PROSITE" id="PS00166">
    <property type="entry name" value="ENOYL_COA_HYDRATASE"/>
    <property type="match status" value="1"/>
</dbReference>
<dbReference type="PANTHER" id="PTHR43149:SF1">
    <property type="entry name" value="DELTA(3,5)-DELTA(2,4)-DIENOYL-COA ISOMERASE, MITOCHONDRIAL"/>
    <property type="match status" value="1"/>
</dbReference>
<proteinExistence type="inferred from homology"/>
<evidence type="ECO:0000256" key="1">
    <source>
        <dbReference type="ARBA" id="ARBA00005005"/>
    </source>
</evidence>
<comment type="similarity">
    <text evidence="2 6">Belongs to the enoyl-CoA hydratase/isomerase family.</text>
</comment>
<dbReference type="CDD" id="cd06558">
    <property type="entry name" value="crotonase-like"/>
    <property type="match status" value="1"/>
</dbReference>
<dbReference type="InterPro" id="IPR001753">
    <property type="entry name" value="Enoyl-CoA_hydra/iso"/>
</dbReference>
<evidence type="ECO:0000313" key="7">
    <source>
        <dbReference type="EMBL" id="MCX2974056.1"/>
    </source>
</evidence>
<dbReference type="Pfam" id="PF00378">
    <property type="entry name" value="ECH_1"/>
    <property type="match status" value="1"/>
</dbReference>
<evidence type="ECO:0000256" key="5">
    <source>
        <dbReference type="ARBA" id="ARBA00023235"/>
    </source>
</evidence>
<dbReference type="Proteomes" id="UP001143307">
    <property type="component" value="Unassembled WGS sequence"/>
</dbReference>
<dbReference type="InterPro" id="IPR014748">
    <property type="entry name" value="Enoyl-CoA_hydra_C"/>
</dbReference>
<protein>
    <submittedName>
        <fullName evidence="7">Crotonase/enoyl-CoA hydratase family protein</fullName>
    </submittedName>
</protein>
<dbReference type="NCBIfam" id="NF005699">
    <property type="entry name" value="PRK07509.1"/>
    <property type="match status" value="1"/>
</dbReference>
<keyword evidence="8" id="KW-1185">Reference proteome</keyword>
<dbReference type="InterPro" id="IPR045002">
    <property type="entry name" value="Ech1-like"/>
</dbReference>
<reference evidence="7" key="1">
    <citation type="submission" date="2019-02" db="EMBL/GenBank/DDBJ databases">
        <authorList>
            <person name="Li S.-H."/>
        </authorList>
    </citation>
    <scope>NUCLEOTIDE SEQUENCE</scope>
    <source>
        <strain evidence="7">IMCC8485</strain>
    </source>
</reference>
<keyword evidence="4" id="KW-0443">Lipid metabolism</keyword>
<dbReference type="EMBL" id="SHNP01000003">
    <property type="protein sequence ID" value="MCX2974056.1"/>
    <property type="molecule type" value="Genomic_DNA"/>
</dbReference>
<evidence type="ECO:0000256" key="6">
    <source>
        <dbReference type="RuleBase" id="RU003707"/>
    </source>
</evidence>
<dbReference type="InterPro" id="IPR029045">
    <property type="entry name" value="ClpP/crotonase-like_dom_sf"/>
</dbReference>
<evidence type="ECO:0000256" key="3">
    <source>
        <dbReference type="ARBA" id="ARBA00022832"/>
    </source>
</evidence>
<evidence type="ECO:0000256" key="4">
    <source>
        <dbReference type="ARBA" id="ARBA00023098"/>
    </source>
</evidence>